<evidence type="ECO:0000313" key="8">
    <source>
        <dbReference type="EMBL" id="CAO80492.1"/>
    </source>
</evidence>
<keyword evidence="9" id="KW-1185">Reference proteome</keyword>
<evidence type="ECO:0000313" key="9">
    <source>
        <dbReference type="Proteomes" id="UP000002019"/>
    </source>
</evidence>
<dbReference type="KEGG" id="caci:CLOAM0607"/>
<gene>
    <name evidence="8" type="ordered locus">CLOAM0607</name>
</gene>
<dbReference type="GO" id="GO:0015031">
    <property type="term" value="P:protein transport"/>
    <property type="evidence" value="ECO:0007669"/>
    <property type="project" value="UniProtKB-KW"/>
</dbReference>
<dbReference type="Gene3D" id="3.30.420.270">
    <property type="match status" value="1"/>
</dbReference>
<dbReference type="eggNOG" id="COG0848">
    <property type="taxonomic scope" value="Bacteria"/>
</dbReference>
<dbReference type="AlphaFoldDB" id="B0VGQ5"/>
<evidence type="ECO:0000256" key="5">
    <source>
        <dbReference type="ARBA" id="ARBA00022989"/>
    </source>
</evidence>
<accession>B0VGQ5</accession>
<name>B0VGQ5_CLOAI</name>
<evidence type="ECO:0000256" key="6">
    <source>
        <dbReference type="ARBA" id="ARBA00023136"/>
    </source>
</evidence>
<protein>
    <recommendedName>
        <fullName evidence="10">Biopolymer transport protein ExbD/TolR</fullName>
    </recommendedName>
</protein>
<evidence type="ECO:0000256" key="2">
    <source>
        <dbReference type="ARBA" id="ARBA00005811"/>
    </source>
</evidence>
<sequence length="97" mass="11143">MPQAAESQEGKTKTLTLTEKEMTRFQIFPDGQIAVNREAPRYIDSEELDVIIQQKVQINPDMIFKVITDREAKYNDMIKVIDRLKAAKIEKISLSTS</sequence>
<keyword evidence="5" id="KW-1133">Transmembrane helix</keyword>
<proteinExistence type="inferred from homology"/>
<keyword evidence="7" id="KW-0813">Transport</keyword>
<dbReference type="Pfam" id="PF02472">
    <property type="entry name" value="ExbD"/>
    <property type="match status" value="1"/>
</dbReference>
<keyword evidence="6" id="KW-0472">Membrane</keyword>
<comment type="similarity">
    <text evidence="2 7">Belongs to the ExbD/TolR family.</text>
</comment>
<evidence type="ECO:0000256" key="7">
    <source>
        <dbReference type="RuleBase" id="RU003879"/>
    </source>
</evidence>
<dbReference type="HOGENOM" id="CLU_2341730_0_0_0"/>
<dbReference type="GO" id="GO:0005886">
    <property type="term" value="C:plasma membrane"/>
    <property type="evidence" value="ECO:0007669"/>
    <property type="project" value="UniProtKB-SubCell"/>
</dbReference>
<keyword evidence="3" id="KW-1003">Cell membrane</keyword>
<evidence type="ECO:0000256" key="3">
    <source>
        <dbReference type="ARBA" id="ARBA00022475"/>
    </source>
</evidence>
<dbReference type="Proteomes" id="UP000002019">
    <property type="component" value="Chromosome"/>
</dbReference>
<evidence type="ECO:0008006" key="10">
    <source>
        <dbReference type="Google" id="ProtNLM"/>
    </source>
</evidence>
<dbReference type="EMBL" id="CU466930">
    <property type="protein sequence ID" value="CAO80492.1"/>
    <property type="molecule type" value="Genomic_DNA"/>
</dbReference>
<reference evidence="8 9" key="1">
    <citation type="journal article" date="2008" name="J. Bacteriol.">
        <title>'Candidatus Cloacamonas acidaminovorans': genome sequence reconstruction provides a first glimpse of a new bacterial division.</title>
        <authorList>
            <person name="Pelletier E."/>
            <person name="Kreimeyer A."/>
            <person name="Bocs S."/>
            <person name="Rouy Z."/>
            <person name="Gyapay G."/>
            <person name="Chouari R."/>
            <person name="Riviere D."/>
            <person name="Ganesan A."/>
            <person name="Daegelen P."/>
            <person name="Sghir A."/>
            <person name="Cohen G.N."/>
            <person name="Medigue C."/>
            <person name="Weissenbach J."/>
            <person name="Le Paslier D."/>
        </authorList>
    </citation>
    <scope>NUCLEOTIDE SEQUENCE [LARGE SCALE GENOMIC DNA]</scope>
    <source>
        <strain evidence="9">Evry</strain>
    </source>
</reference>
<dbReference type="GO" id="GO:0022857">
    <property type="term" value="F:transmembrane transporter activity"/>
    <property type="evidence" value="ECO:0007669"/>
    <property type="project" value="InterPro"/>
</dbReference>
<evidence type="ECO:0000256" key="1">
    <source>
        <dbReference type="ARBA" id="ARBA00004162"/>
    </source>
</evidence>
<evidence type="ECO:0000256" key="4">
    <source>
        <dbReference type="ARBA" id="ARBA00022692"/>
    </source>
</evidence>
<keyword evidence="7" id="KW-0653">Protein transport</keyword>
<keyword evidence="4 7" id="KW-0812">Transmembrane</keyword>
<dbReference type="STRING" id="459349.CLOAM0607"/>
<organism evidence="8 9">
    <name type="scientific">Cloacimonas acidaminovorans (strain Evry)</name>
    <dbReference type="NCBI Taxonomy" id="459349"/>
    <lineage>
        <taxon>Bacteria</taxon>
        <taxon>Pseudomonadati</taxon>
        <taxon>Candidatus Cloacimonadota</taxon>
        <taxon>Candidatus Cloacimonadia</taxon>
        <taxon>Candidatus Cloacimonadales</taxon>
        <taxon>Candidatus Cloacimonadaceae</taxon>
        <taxon>Candidatus Cloacimonas</taxon>
    </lineage>
</organism>
<dbReference type="InterPro" id="IPR003400">
    <property type="entry name" value="ExbD"/>
</dbReference>
<comment type="subcellular location">
    <subcellularLocation>
        <location evidence="1">Cell membrane</location>
        <topology evidence="1">Single-pass membrane protein</topology>
    </subcellularLocation>
    <subcellularLocation>
        <location evidence="7">Cell membrane</location>
        <topology evidence="7">Single-pass type II membrane protein</topology>
    </subcellularLocation>
</comment>